<evidence type="ECO:0000259" key="4">
    <source>
        <dbReference type="PROSITE" id="PS01124"/>
    </source>
</evidence>
<dbReference type="RefSeq" id="WP_183567440.1">
    <property type="nucleotide sequence ID" value="NZ_CBCSLB010000016.1"/>
</dbReference>
<feature type="domain" description="HTH araC/xylS-type" evidence="4">
    <location>
        <begin position="189"/>
        <end position="287"/>
    </location>
</feature>
<dbReference type="Gene3D" id="1.10.10.60">
    <property type="entry name" value="Homeodomain-like"/>
    <property type="match status" value="2"/>
</dbReference>
<dbReference type="SMART" id="SM00342">
    <property type="entry name" value="HTH_ARAC"/>
    <property type="match status" value="1"/>
</dbReference>
<evidence type="ECO:0000256" key="3">
    <source>
        <dbReference type="ARBA" id="ARBA00023163"/>
    </source>
</evidence>
<dbReference type="GO" id="GO:0043565">
    <property type="term" value="F:sequence-specific DNA binding"/>
    <property type="evidence" value="ECO:0007669"/>
    <property type="project" value="InterPro"/>
</dbReference>
<sequence length="290" mass="34342">MLDANDHIYFAAPPLPYYLESGVTVHKRGDQHPNRRQLGVFDLLVVESGCLFIGEEDRHWQLTAGQTLLLLPNRHHYSVKPSEEETVFYWVHFLPVGEWQQTELDHASLNHDNHYNRFLTSPYSLHIQKAWTLPYPEQTYRIMRALNNASEERQSRAFWTQQQSFEELLRMMDLRQNDSYTSPSVTLAEKTEVYIKNNYRTEITSKMMSHALNFHYNYIMRCMKQVYGMTPIDYLSKYRLEQAKLLLLKTEWPVAEIASYVGFENAPYFSNCFTRQIGMPPTKFRKQYTS</sequence>
<comment type="caution">
    <text evidence="5">The sequence shown here is derived from an EMBL/GenBank/DDBJ whole genome shotgun (WGS) entry which is preliminary data.</text>
</comment>
<organism evidence="5 6">
    <name type="scientific">Paenibacillus endophyticus</name>
    <dbReference type="NCBI Taxonomy" id="1294268"/>
    <lineage>
        <taxon>Bacteria</taxon>
        <taxon>Bacillati</taxon>
        <taxon>Bacillota</taxon>
        <taxon>Bacilli</taxon>
        <taxon>Bacillales</taxon>
        <taxon>Paenibacillaceae</taxon>
        <taxon>Paenibacillus</taxon>
    </lineage>
</organism>
<dbReference type="PROSITE" id="PS01124">
    <property type="entry name" value="HTH_ARAC_FAMILY_2"/>
    <property type="match status" value="1"/>
</dbReference>
<dbReference type="InterPro" id="IPR018060">
    <property type="entry name" value="HTH_AraC"/>
</dbReference>
<dbReference type="InterPro" id="IPR037923">
    <property type="entry name" value="HTH-like"/>
</dbReference>
<keyword evidence="6" id="KW-1185">Reference proteome</keyword>
<dbReference type="GO" id="GO:0003700">
    <property type="term" value="F:DNA-binding transcription factor activity"/>
    <property type="evidence" value="ECO:0007669"/>
    <property type="project" value="InterPro"/>
</dbReference>
<keyword evidence="1" id="KW-0805">Transcription regulation</keyword>
<reference evidence="5 6" key="1">
    <citation type="submission" date="2020-08" db="EMBL/GenBank/DDBJ databases">
        <title>Genomic Encyclopedia of Type Strains, Phase III (KMG-III): the genomes of soil and plant-associated and newly described type strains.</title>
        <authorList>
            <person name="Whitman W."/>
        </authorList>
    </citation>
    <scope>NUCLEOTIDE SEQUENCE [LARGE SCALE GENOMIC DNA]</scope>
    <source>
        <strain evidence="5 6">CECT 8234</strain>
    </source>
</reference>
<dbReference type="Pfam" id="PF12833">
    <property type="entry name" value="HTH_18"/>
    <property type="match status" value="1"/>
</dbReference>
<name>A0A7W5CCG4_9BACL</name>
<evidence type="ECO:0000313" key="6">
    <source>
        <dbReference type="Proteomes" id="UP000518605"/>
    </source>
</evidence>
<dbReference type="PANTHER" id="PTHR43280:SF28">
    <property type="entry name" value="HTH-TYPE TRANSCRIPTIONAL ACTIVATOR RHAS"/>
    <property type="match status" value="1"/>
</dbReference>
<dbReference type="PANTHER" id="PTHR43280">
    <property type="entry name" value="ARAC-FAMILY TRANSCRIPTIONAL REGULATOR"/>
    <property type="match status" value="1"/>
</dbReference>
<evidence type="ECO:0000313" key="5">
    <source>
        <dbReference type="EMBL" id="MBB3154279.1"/>
    </source>
</evidence>
<evidence type="ECO:0000256" key="1">
    <source>
        <dbReference type="ARBA" id="ARBA00023015"/>
    </source>
</evidence>
<gene>
    <name evidence="5" type="ORF">FHS16_004361</name>
</gene>
<dbReference type="PRINTS" id="PR00032">
    <property type="entry name" value="HTHARAC"/>
</dbReference>
<proteinExistence type="predicted"/>
<dbReference type="InterPro" id="IPR020449">
    <property type="entry name" value="Tscrpt_reg_AraC-type_HTH"/>
</dbReference>
<dbReference type="Proteomes" id="UP000518605">
    <property type="component" value="Unassembled WGS sequence"/>
</dbReference>
<dbReference type="AlphaFoldDB" id="A0A7W5CCG4"/>
<accession>A0A7W5CCG4</accession>
<dbReference type="SUPFAM" id="SSF51215">
    <property type="entry name" value="Regulatory protein AraC"/>
    <property type="match status" value="1"/>
</dbReference>
<keyword evidence="2 5" id="KW-0238">DNA-binding</keyword>
<dbReference type="Gene3D" id="2.60.120.280">
    <property type="entry name" value="Regulatory protein AraC"/>
    <property type="match status" value="1"/>
</dbReference>
<dbReference type="PROSITE" id="PS00041">
    <property type="entry name" value="HTH_ARAC_FAMILY_1"/>
    <property type="match status" value="1"/>
</dbReference>
<dbReference type="SUPFAM" id="SSF46689">
    <property type="entry name" value="Homeodomain-like"/>
    <property type="match status" value="1"/>
</dbReference>
<dbReference type="InterPro" id="IPR009057">
    <property type="entry name" value="Homeodomain-like_sf"/>
</dbReference>
<evidence type="ECO:0000256" key="2">
    <source>
        <dbReference type="ARBA" id="ARBA00023125"/>
    </source>
</evidence>
<keyword evidence="3" id="KW-0804">Transcription</keyword>
<protein>
    <submittedName>
        <fullName evidence="5">AraC-like DNA-binding protein</fullName>
    </submittedName>
</protein>
<dbReference type="EMBL" id="JACHXW010000015">
    <property type="protein sequence ID" value="MBB3154279.1"/>
    <property type="molecule type" value="Genomic_DNA"/>
</dbReference>
<dbReference type="InterPro" id="IPR018062">
    <property type="entry name" value="HTH_AraC-typ_CS"/>
</dbReference>